<evidence type="ECO:0000313" key="2">
    <source>
        <dbReference type="Proteomes" id="UP000253594"/>
    </source>
</evidence>
<accession>A0A222D8W5</accession>
<reference evidence="1 2" key="1">
    <citation type="submission" date="2018-07" db="EMBL/GenBank/DDBJ databases">
        <title>Mechanisms of high-level aminoglycoside resistance among Gram-negative pathogens in Brazil.</title>
        <authorList>
            <person name="Ballaben A.S."/>
            <person name="Darini A.L.C."/>
            <person name="Doi Y."/>
        </authorList>
    </citation>
    <scope>NUCLEOTIDE SEQUENCE [LARGE SCALE GENOMIC DNA]</scope>
    <source>
        <strain evidence="1 2">B2-305</strain>
    </source>
</reference>
<dbReference type="EMBL" id="QORE01000021">
    <property type="protein sequence ID" value="RCI76566.1"/>
    <property type="molecule type" value="Genomic_DNA"/>
</dbReference>
<gene>
    <name evidence="1" type="ORF">DT376_01670</name>
</gene>
<dbReference type="Proteomes" id="UP000253594">
    <property type="component" value="Unassembled WGS sequence"/>
</dbReference>
<dbReference type="Gene3D" id="1.20.5.4090">
    <property type="match status" value="1"/>
</dbReference>
<dbReference type="RefSeq" id="WP_010791821.1">
    <property type="nucleotide sequence ID" value="NZ_AP014651.1"/>
</dbReference>
<dbReference type="AlphaFoldDB" id="A0A222D8W5"/>
<comment type="caution">
    <text evidence="1">The sequence shown here is derived from an EMBL/GenBank/DDBJ whole genome shotgun (WGS) entry which is preliminary data.</text>
</comment>
<evidence type="ECO:0000313" key="1">
    <source>
        <dbReference type="EMBL" id="RCI76566.1"/>
    </source>
</evidence>
<sequence>MARKASPVKVEPIPEVNQQAYQAEAGALTMLGDIAQGMHEERDLVNQLLGQAQMAGAFEEFSRTVRTSKLAYVKENKLYRAIAGKKSPNGSEFSGTWDEFCSLLGISVDKANMDIANLRTFGEEALESMSRMGIGYRELRQWRKLPDDARSALIEAAKQGNKDAVEYLAEELIATHTKEKAALEKQVEDLRADNEALGERMARKSRELDETVHELEKTKRRIQTMKADEAEKELRQEATAIAFEAEADISGKLREAFSVMLDHAEKTGTDPRTFQAGLVRHLEKLLLQIREEFQLPDGEAPDDISEFGWIEQMGKSQPAGVAED</sequence>
<name>A0A222D8W5_PSEAI</name>
<organism evidence="1 2">
    <name type="scientific">Pseudomonas aeruginosa</name>
    <dbReference type="NCBI Taxonomy" id="287"/>
    <lineage>
        <taxon>Bacteria</taxon>
        <taxon>Pseudomonadati</taxon>
        <taxon>Pseudomonadota</taxon>
        <taxon>Gammaproteobacteria</taxon>
        <taxon>Pseudomonadales</taxon>
        <taxon>Pseudomonadaceae</taxon>
        <taxon>Pseudomonas</taxon>
    </lineage>
</organism>
<proteinExistence type="predicted"/>
<protein>
    <submittedName>
        <fullName evidence="1">Uncharacterized protein</fullName>
    </submittedName>
</protein>